<dbReference type="RefSeq" id="WP_341467709.1">
    <property type="nucleotide sequence ID" value="NZ_CP128399.1"/>
</dbReference>
<accession>A0A8T7M3D7</accession>
<gene>
    <name evidence="1" type="ORF">HXX08_11305</name>
    <name evidence="2" type="ORF">OZ401_001603</name>
</gene>
<sequence>MPEQITYWFEYLDENDEAHSEGVEGYSNALAKLVELSERHLADALVFVESDTEPSGAELVGQTTYDDESDIWGYSLQARDC</sequence>
<evidence type="ECO:0000313" key="1">
    <source>
        <dbReference type="EMBL" id="NWJ46456.1"/>
    </source>
</evidence>
<evidence type="ECO:0000313" key="2">
    <source>
        <dbReference type="EMBL" id="WJW65824.1"/>
    </source>
</evidence>
<organism evidence="1 3">
    <name type="scientific">Candidatus Chlorohelix allophototropha</name>
    <dbReference type="NCBI Taxonomy" id="3003348"/>
    <lineage>
        <taxon>Bacteria</taxon>
        <taxon>Bacillati</taxon>
        <taxon>Chloroflexota</taxon>
        <taxon>Chloroflexia</taxon>
        <taxon>Candidatus Chloroheliales</taxon>
        <taxon>Candidatus Chloroheliaceae</taxon>
        <taxon>Candidatus Chlorohelix</taxon>
    </lineage>
</organism>
<proteinExistence type="predicted"/>
<protein>
    <submittedName>
        <fullName evidence="1">Uncharacterized protein</fullName>
    </submittedName>
</protein>
<evidence type="ECO:0000313" key="3">
    <source>
        <dbReference type="Proteomes" id="UP000521676"/>
    </source>
</evidence>
<keyword evidence="4" id="KW-1185">Reference proteome</keyword>
<dbReference type="AlphaFoldDB" id="A0A8T7M3D7"/>
<evidence type="ECO:0000313" key="4">
    <source>
        <dbReference type="Proteomes" id="UP001431572"/>
    </source>
</evidence>
<dbReference type="Proteomes" id="UP000521676">
    <property type="component" value="Unassembled WGS sequence"/>
</dbReference>
<dbReference type="EMBL" id="CP128399">
    <property type="protein sequence ID" value="WJW65824.1"/>
    <property type="molecule type" value="Genomic_DNA"/>
</dbReference>
<reference evidence="1 3" key="1">
    <citation type="submission" date="2020-06" db="EMBL/GenBank/DDBJ databases">
        <title>Anoxygenic phototrophic Chloroflexota member uses a Type I reaction center.</title>
        <authorList>
            <person name="Tsuji J.M."/>
            <person name="Shaw N.A."/>
            <person name="Nagashima S."/>
            <person name="Venkiteswaran J."/>
            <person name="Schiff S.L."/>
            <person name="Hanada S."/>
            <person name="Tank M."/>
            <person name="Neufeld J.D."/>
        </authorList>
    </citation>
    <scope>NUCLEOTIDE SEQUENCE [LARGE SCALE GENOMIC DNA]</scope>
    <source>
        <strain evidence="1">L227-S17</strain>
    </source>
</reference>
<dbReference type="Proteomes" id="UP001431572">
    <property type="component" value="Chromosome 1"/>
</dbReference>
<reference evidence="2" key="2">
    <citation type="journal article" date="2024" name="Nature">
        <title>Anoxygenic phototroph of the Chloroflexota uses a type I reaction centre.</title>
        <authorList>
            <person name="Tsuji J.M."/>
            <person name="Shaw N.A."/>
            <person name="Nagashima S."/>
            <person name="Venkiteswaran J.J."/>
            <person name="Schiff S.L."/>
            <person name="Watanabe T."/>
            <person name="Fukui M."/>
            <person name="Hanada S."/>
            <person name="Tank M."/>
            <person name="Neufeld J.D."/>
        </authorList>
    </citation>
    <scope>NUCLEOTIDE SEQUENCE</scope>
    <source>
        <strain evidence="2">L227-S17</strain>
    </source>
</reference>
<name>A0A8T7M3D7_9CHLR</name>
<dbReference type="EMBL" id="JACATZ010000001">
    <property type="protein sequence ID" value="NWJ46456.1"/>
    <property type="molecule type" value="Genomic_DNA"/>
</dbReference>